<dbReference type="PROSITE" id="PS00027">
    <property type="entry name" value="HOMEOBOX_1"/>
    <property type="match status" value="1"/>
</dbReference>
<dbReference type="SUPFAM" id="SSF46689">
    <property type="entry name" value="Homeodomain-like"/>
    <property type="match status" value="1"/>
</dbReference>
<dbReference type="InterPro" id="IPR009057">
    <property type="entry name" value="Homeodomain-like_sf"/>
</dbReference>
<dbReference type="AlphaFoldDB" id="H0WJQ0"/>
<evidence type="ECO:0000256" key="2">
    <source>
        <dbReference type="ARBA" id="ARBA00023125"/>
    </source>
</evidence>
<dbReference type="GO" id="GO:0000978">
    <property type="term" value="F:RNA polymerase II cis-regulatory region sequence-specific DNA binding"/>
    <property type="evidence" value="ECO:0007669"/>
    <property type="project" value="TreeGrafter"/>
</dbReference>
<feature type="DNA-binding region" description="Homeobox" evidence="5">
    <location>
        <begin position="13"/>
        <end position="72"/>
    </location>
</feature>
<dbReference type="GeneTree" id="ENSGT00640000091698"/>
<evidence type="ECO:0000313" key="9">
    <source>
        <dbReference type="Ensembl" id="ENSOGAP00000001738.2"/>
    </source>
</evidence>
<dbReference type="CDD" id="cd00086">
    <property type="entry name" value="homeodomain"/>
    <property type="match status" value="1"/>
</dbReference>
<proteinExistence type="predicted"/>
<dbReference type="InterPro" id="IPR017970">
    <property type="entry name" value="Homeobox_CS"/>
</dbReference>
<dbReference type="GO" id="GO:0000981">
    <property type="term" value="F:DNA-binding transcription factor activity, RNA polymerase II-specific"/>
    <property type="evidence" value="ECO:0007669"/>
    <property type="project" value="InterPro"/>
</dbReference>
<evidence type="ECO:0000259" key="8">
    <source>
        <dbReference type="PROSITE" id="PS50071"/>
    </source>
</evidence>
<accession>H0WJQ0</accession>
<feature type="domain" description="Homeobox" evidence="8">
    <location>
        <begin position="11"/>
        <end position="71"/>
    </location>
</feature>
<feature type="compositionally biased region" description="Low complexity" evidence="7">
    <location>
        <begin position="78"/>
        <end position="88"/>
    </location>
</feature>
<reference evidence="9" key="2">
    <citation type="submission" date="2025-08" db="UniProtKB">
        <authorList>
            <consortium name="Ensembl"/>
        </authorList>
    </citation>
    <scope>IDENTIFICATION</scope>
</reference>
<evidence type="ECO:0000256" key="3">
    <source>
        <dbReference type="ARBA" id="ARBA00023155"/>
    </source>
</evidence>
<organism evidence="9 10">
    <name type="scientific">Otolemur garnettii</name>
    <name type="common">Small-eared galago</name>
    <name type="synonym">Garnett's greater bushbaby</name>
    <dbReference type="NCBI Taxonomy" id="30611"/>
    <lineage>
        <taxon>Eukaryota</taxon>
        <taxon>Metazoa</taxon>
        <taxon>Chordata</taxon>
        <taxon>Craniata</taxon>
        <taxon>Vertebrata</taxon>
        <taxon>Euteleostomi</taxon>
        <taxon>Mammalia</taxon>
        <taxon>Eutheria</taxon>
        <taxon>Euarchontoglires</taxon>
        <taxon>Primates</taxon>
        <taxon>Strepsirrhini</taxon>
        <taxon>Lorisiformes</taxon>
        <taxon>Galagidae</taxon>
        <taxon>Otolemur</taxon>
    </lineage>
</organism>
<dbReference type="EMBL" id="AAQR03173039">
    <property type="status" value="NOT_ANNOTATED_CDS"/>
    <property type="molecule type" value="Genomic_DNA"/>
</dbReference>
<dbReference type="OMA" id="FFGHRIV"/>
<evidence type="ECO:0000256" key="6">
    <source>
        <dbReference type="RuleBase" id="RU000682"/>
    </source>
</evidence>
<dbReference type="PANTHER" id="PTHR45793">
    <property type="entry name" value="HOMEOBOX PROTEIN"/>
    <property type="match status" value="1"/>
</dbReference>
<name>H0WJQ0_OTOGA</name>
<dbReference type="SMART" id="SM00389">
    <property type="entry name" value="HOX"/>
    <property type="match status" value="1"/>
</dbReference>
<feature type="region of interest" description="Disordered" evidence="7">
    <location>
        <begin position="71"/>
        <end position="111"/>
    </location>
</feature>
<sequence length="188" mass="21401">SFSPLPGNHQMHSYRRRTIFTEKQLEALKVLYDKNPYPNPSLQKEMASKIDIHPTVLQVWFKNQRAKLKKAKCKDLRQQPQAPQQPEPMGGVKTSPSQEDRDTEPRTPSNNYPIACVYEDSQAPSYQLGLDPSVKAPADVFVGHRIVHFGCCQDPNIYCLYPILESQVGDPCFPSNVFGCKLLQSRER</sequence>
<evidence type="ECO:0000256" key="1">
    <source>
        <dbReference type="ARBA" id="ARBA00004123"/>
    </source>
</evidence>
<evidence type="ECO:0000256" key="5">
    <source>
        <dbReference type="PROSITE-ProRule" id="PRU00108"/>
    </source>
</evidence>
<dbReference type="HOGENOM" id="CLU_135951_0_0_1"/>
<dbReference type="PANTHER" id="PTHR45793:SF15">
    <property type="entry name" value="DIVERGENT PAIRED-RELATED HOMEOBOX"/>
    <property type="match status" value="1"/>
</dbReference>
<dbReference type="STRING" id="30611.ENSOGAP00000001738"/>
<dbReference type="InterPro" id="IPR001356">
    <property type="entry name" value="HD"/>
</dbReference>
<dbReference type="FunCoup" id="H0WJQ0">
    <property type="interactions" value="76"/>
</dbReference>
<dbReference type="PROSITE" id="PS50071">
    <property type="entry name" value="HOMEOBOX_2"/>
    <property type="match status" value="1"/>
</dbReference>
<comment type="subcellular location">
    <subcellularLocation>
        <location evidence="1 5 6">Nucleus</location>
    </subcellularLocation>
</comment>
<dbReference type="InParanoid" id="H0WJQ0"/>
<dbReference type="Pfam" id="PF00046">
    <property type="entry name" value="Homeodomain"/>
    <property type="match status" value="1"/>
</dbReference>
<dbReference type="Gene3D" id="1.10.10.60">
    <property type="entry name" value="Homeodomain-like"/>
    <property type="match status" value="1"/>
</dbReference>
<protein>
    <recommendedName>
        <fullName evidence="8">Homeobox domain-containing protein</fullName>
    </recommendedName>
</protein>
<dbReference type="GO" id="GO:0005634">
    <property type="term" value="C:nucleus"/>
    <property type="evidence" value="ECO:0007669"/>
    <property type="project" value="UniProtKB-SubCell"/>
</dbReference>
<keyword evidence="10" id="KW-1185">Reference proteome</keyword>
<evidence type="ECO:0000256" key="7">
    <source>
        <dbReference type="SAM" id="MobiDB-lite"/>
    </source>
</evidence>
<dbReference type="Proteomes" id="UP000005225">
    <property type="component" value="Unassembled WGS sequence"/>
</dbReference>
<dbReference type="eggNOG" id="KOG0490">
    <property type="taxonomic scope" value="Eukaryota"/>
</dbReference>
<reference evidence="10" key="1">
    <citation type="submission" date="2011-03" db="EMBL/GenBank/DDBJ databases">
        <title>Version 3 of the genome sequence of Otolemur garnettii (Bushbaby).</title>
        <authorList>
            <consortium name="The Broad Institute Genome Sequencing Platform"/>
            <person name="Di Palma F."/>
            <person name="Johnson J."/>
            <person name="Lander E.S."/>
            <person name="Lindblad-Toh K."/>
            <person name="Jaffe D.B."/>
            <person name="Gnerre S."/>
            <person name="MacCallum I."/>
            <person name="Przybylski D."/>
            <person name="Ribeiro F.J."/>
            <person name="Burton J.N."/>
            <person name="Walker B.J."/>
            <person name="Sharpe T."/>
            <person name="Hall G."/>
        </authorList>
    </citation>
    <scope>NUCLEOTIDE SEQUENCE [LARGE SCALE GENOMIC DNA]</scope>
</reference>
<keyword evidence="2 5" id="KW-0238">DNA-binding</keyword>
<reference evidence="9" key="3">
    <citation type="submission" date="2025-09" db="UniProtKB">
        <authorList>
            <consortium name="Ensembl"/>
        </authorList>
    </citation>
    <scope>IDENTIFICATION</scope>
</reference>
<evidence type="ECO:0000256" key="4">
    <source>
        <dbReference type="ARBA" id="ARBA00023242"/>
    </source>
</evidence>
<evidence type="ECO:0000313" key="10">
    <source>
        <dbReference type="Proteomes" id="UP000005225"/>
    </source>
</evidence>
<keyword evidence="3 5" id="KW-0371">Homeobox</keyword>
<dbReference type="Ensembl" id="ENSOGAT00000001948.2">
    <property type="protein sequence ID" value="ENSOGAP00000001738.2"/>
    <property type="gene ID" value="ENSOGAG00000001947.2"/>
</dbReference>
<keyword evidence="4 5" id="KW-0539">Nucleus</keyword>